<keyword evidence="9" id="KW-0413">Isomerase</keyword>
<dbReference type="NCBIfam" id="TIGR00526">
    <property type="entry name" value="folB_dom"/>
    <property type="match status" value="1"/>
</dbReference>
<dbReference type="InterPro" id="IPR006156">
    <property type="entry name" value="Dihydroneopterin_aldolase"/>
</dbReference>
<dbReference type="InterPro" id="IPR043133">
    <property type="entry name" value="GTP-CH-I_C/QueF"/>
</dbReference>
<dbReference type="EMBL" id="JAKZJU020000001">
    <property type="protein sequence ID" value="MDL2058883.1"/>
    <property type="molecule type" value="Genomic_DNA"/>
</dbReference>
<dbReference type="GO" id="GO:0004150">
    <property type="term" value="F:dihydroneopterin aldolase activity"/>
    <property type="evidence" value="ECO:0007669"/>
    <property type="project" value="UniProtKB-EC"/>
</dbReference>
<dbReference type="PANTHER" id="PTHR42844:SF1">
    <property type="entry name" value="DIHYDRONEOPTERIN ALDOLASE 1-RELATED"/>
    <property type="match status" value="1"/>
</dbReference>
<evidence type="ECO:0000256" key="6">
    <source>
        <dbReference type="ARBA" id="ARBA00023239"/>
    </source>
</evidence>
<dbReference type="Pfam" id="PF02152">
    <property type="entry name" value="FolB"/>
    <property type="match status" value="1"/>
</dbReference>
<dbReference type="Proteomes" id="UP001165481">
    <property type="component" value="Unassembled WGS sequence"/>
</dbReference>
<evidence type="ECO:0000256" key="4">
    <source>
        <dbReference type="ARBA" id="ARBA00013043"/>
    </source>
</evidence>
<gene>
    <name evidence="9" type="ORF">MUN46_002830</name>
</gene>
<comment type="similarity">
    <text evidence="3">Belongs to the DHNA family.</text>
</comment>
<protein>
    <recommendedName>
        <fullName evidence="4">dihydroneopterin aldolase</fullName>
        <ecNumber evidence="4">4.1.2.25</ecNumber>
    </recommendedName>
    <alternativeName>
        <fullName evidence="7">7,8-dihydroneopterin aldolase</fullName>
    </alternativeName>
</protein>
<comment type="caution">
    <text evidence="9">The sequence shown here is derived from an EMBL/GenBank/DDBJ whole genome shotgun (WGS) entry which is preliminary data.</text>
</comment>
<evidence type="ECO:0000256" key="7">
    <source>
        <dbReference type="ARBA" id="ARBA00032903"/>
    </source>
</evidence>
<evidence type="ECO:0000313" key="9">
    <source>
        <dbReference type="EMBL" id="MDL2058883.1"/>
    </source>
</evidence>
<dbReference type="SUPFAM" id="SSF55620">
    <property type="entry name" value="Tetrahydrobiopterin biosynthesis enzymes-like"/>
    <property type="match status" value="1"/>
</dbReference>
<evidence type="ECO:0000256" key="1">
    <source>
        <dbReference type="ARBA" id="ARBA00001353"/>
    </source>
</evidence>
<name>A0ABT7IKI8_9BURK</name>
<reference evidence="9" key="1">
    <citation type="submission" date="2023-03" db="EMBL/GenBank/DDBJ databases">
        <title>Mesosutterella sp. nov. isolated from porcine feces.</title>
        <authorList>
            <person name="Yu S."/>
        </authorList>
    </citation>
    <scope>NUCLEOTIDE SEQUENCE</scope>
    <source>
        <strain evidence="9">AGMB02718</strain>
    </source>
</reference>
<keyword evidence="10" id="KW-1185">Reference proteome</keyword>
<evidence type="ECO:0000259" key="8">
    <source>
        <dbReference type="SMART" id="SM00905"/>
    </source>
</evidence>
<comment type="pathway">
    <text evidence="2">Cofactor biosynthesis; tetrahydrofolate biosynthesis; 2-amino-4-hydroxy-6-hydroxymethyl-7,8-dihydropteridine diphosphate from 7,8-dihydroneopterin triphosphate: step 3/4.</text>
</comment>
<keyword evidence="5" id="KW-0289">Folate biosynthesis</keyword>
<feature type="domain" description="Dihydroneopterin aldolase/epimerase" evidence="8">
    <location>
        <begin position="14"/>
        <end position="122"/>
    </location>
</feature>
<evidence type="ECO:0000313" key="10">
    <source>
        <dbReference type="Proteomes" id="UP001165481"/>
    </source>
</evidence>
<dbReference type="EC" id="4.1.2.25" evidence="4"/>
<proteinExistence type="inferred from homology"/>
<dbReference type="PANTHER" id="PTHR42844">
    <property type="entry name" value="DIHYDRONEOPTERIN ALDOLASE 1-RELATED"/>
    <property type="match status" value="1"/>
</dbReference>
<comment type="catalytic activity">
    <reaction evidence="1">
        <text>7,8-dihydroneopterin = 6-hydroxymethyl-7,8-dihydropterin + glycolaldehyde</text>
        <dbReference type="Rhea" id="RHEA:10540"/>
        <dbReference type="ChEBI" id="CHEBI:17001"/>
        <dbReference type="ChEBI" id="CHEBI:17071"/>
        <dbReference type="ChEBI" id="CHEBI:44841"/>
        <dbReference type="EC" id="4.1.2.25"/>
    </reaction>
</comment>
<dbReference type="InterPro" id="IPR006157">
    <property type="entry name" value="FolB_dom"/>
</dbReference>
<dbReference type="Gene3D" id="3.30.1130.10">
    <property type="match status" value="1"/>
</dbReference>
<organism evidence="9 10">
    <name type="scientific">Mesosutterella faecium</name>
    <dbReference type="NCBI Taxonomy" id="2925194"/>
    <lineage>
        <taxon>Bacteria</taxon>
        <taxon>Pseudomonadati</taxon>
        <taxon>Pseudomonadota</taxon>
        <taxon>Betaproteobacteria</taxon>
        <taxon>Burkholderiales</taxon>
        <taxon>Sutterellaceae</taxon>
        <taxon>Mesosutterella</taxon>
    </lineage>
</organism>
<accession>A0ABT7IKI8</accession>
<evidence type="ECO:0000256" key="2">
    <source>
        <dbReference type="ARBA" id="ARBA00005013"/>
    </source>
</evidence>
<evidence type="ECO:0000256" key="3">
    <source>
        <dbReference type="ARBA" id="ARBA00005708"/>
    </source>
</evidence>
<dbReference type="SMART" id="SM00905">
    <property type="entry name" value="FolB"/>
    <property type="match status" value="1"/>
</dbReference>
<keyword evidence="6 9" id="KW-0456">Lyase</keyword>
<dbReference type="GO" id="GO:0016853">
    <property type="term" value="F:isomerase activity"/>
    <property type="evidence" value="ECO:0007669"/>
    <property type="project" value="UniProtKB-KW"/>
</dbReference>
<evidence type="ECO:0000256" key="5">
    <source>
        <dbReference type="ARBA" id="ARBA00022909"/>
    </source>
</evidence>
<dbReference type="RefSeq" id="WP_243376835.1">
    <property type="nucleotide sequence ID" value="NZ_JAKZJU020000001.1"/>
</dbReference>
<sequence>MTTLPEIAAGCIRIFIEDLRVEARLGIYPREIKSPQTVLVTLEVWIPRARLDDAIENTVNYDDLCDIARQVLQSGHLNLVESAVEKMLARLAALPGVKAARVCCRKPHAVRGARAAGVEALYIKE</sequence>